<evidence type="ECO:0000256" key="9">
    <source>
        <dbReference type="ARBA" id="ARBA00049534"/>
    </source>
</evidence>
<dbReference type="AlphaFoldDB" id="A0A7J9PVB4"/>
<feature type="active site" description="Nucleophile" evidence="10 11">
    <location>
        <position position="80"/>
    </location>
</feature>
<feature type="active site" evidence="10 11">
    <location>
        <position position="183"/>
    </location>
</feature>
<evidence type="ECO:0000256" key="2">
    <source>
        <dbReference type="ARBA" id="ARBA00011152"/>
    </source>
</evidence>
<keyword evidence="4 10" id="KW-0378">Hydrolase</keyword>
<dbReference type="PANTHER" id="PTHR42701">
    <property type="entry name" value="IMIDAZOLE GLYCEROL PHOSPHATE SYNTHASE SUBUNIT HISH"/>
    <property type="match status" value="1"/>
</dbReference>
<keyword evidence="13" id="KW-0808">Transferase</keyword>
<comment type="subunit">
    <text evidence="2 10">Heterodimer of HisH and HisF.</text>
</comment>
<keyword evidence="13" id="KW-0328">Glycosyltransferase</keyword>
<dbReference type="Gene3D" id="3.40.50.880">
    <property type="match status" value="1"/>
</dbReference>
<keyword evidence="6 10" id="KW-0368">Histidine biosynthesis</keyword>
<dbReference type="UniPathway" id="UPA00031">
    <property type="reaction ID" value="UER00010"/>
</dbReference>
<dbReference type="InterPro" id="IPR010139">
    <property type="entry name" value="Imidazole-glycPsynth_HisH"/>
</dbReference>
<dbReference type="EC" id="4.3.2.10" evidence="10"/>
<dbReference type="GO" id="GO:0016829">
    <property type="term" value="F:lyase activity"/>
    <property type="evidence" value="ECO:0007669"/>
    <property type="project" value="UniProtKB-KW"/>
</dbReference>
<evidence type="ECO:0000313" key="13">
    <source>
        <dbReference type="EMBL" id="MBA2868490.1"/>
    </source>
</evidence>
<dbReference type="InterPro" id="IPR029062">
    <property type="entry name" value="Class_I_gatase-like"/>
</dbReference>
<reference evidence="13 14" key="1">
    <citation type="submission" date="2020-07" db="EMBL/GenBank/DDBJ databases">
        <title>Genomic Encyclopedia of Type Strains, Phase IV (KMG-V): Genome sequencing to study the core and pangenomes of soil and plant-associated prokaryotes.</title>
        <authorList>
            <person name="Whitman W."/>
        </authorList>
    </citation>
    <scope>NUCLEOTIDE SEQUENCE [LARGE SCALE GENOMIC DNA]</scope>
    <source>
        <strain evidence="13 14">C14</strain>
    </source>
</reference>
<name>A0A7J9PVB4_METMI</name>
<dbReference type="CDD" id="cd01748">
    <property type="entry name" value="GATase1_IGP_Synthase"/>
    <property type="match status" value="1"/>
</dbReference>
<dbReference type="PIRSF" id="PIRSF000495">
    <property type="entry name" value="Amidotransf_hisH"/>
    <property type="match status" value="1"/>
</dbReference>
<evidence type="ECO:0000256" key="4">
    <source>
        <dbReference type="ARBA" id="ARBA00022801"/>
    </source>
</evidence>
<dbReference type="EMBL" id="JACDUP010000001">
    <property type="protein sequence ID" value="MBA2868490.1"/>
    <property type="molecule type" value="Genomic_DNA"/>
</dbReference>
<dbReference type="EC" id="3.5.1.2" evidence="10"/>
<sequence length="202" mass="22758">MIAIIDYGMGNVGSIKNMIAKIGFDAIITDDPELISKATKLILPGVGSFDSGMTNLKDLGLIDILDKKVVQEKTPLLGICLGMQLLTNSSEEGCLKGLGFINAKTVKFKLSDRFKIPHMGWNYVKVIIKNKLSDNLIENSRFYFVHSYYVICEDKKNILMTTEYENEFASAFSKDNIYGVQFHPEKSHKFGMKLIENFIKKV</sequence>
<dbReference type="GO" id="GO:0004359">
    <property type="term" value="F:glutaminase activity"/>
    <property type="evidence" value="ECO:0007669"/>
    <property type="project" value="UniProtKB-EC"/>
</dbReference>
<keyword evidence="3 10" id="KW-0028">Amino-acid biosynthesis</keyword>
<organism evidence="13 14">
    <name type="scientific">Methanococcus maripaludis</name>
    <name type="common">Methanococcus deltae</name>
    <dbReference type="NCBI Taxonomy" id="39152"/>
    <lineage>
        <taxon>Archaea</taxon>
        <taxon>Methanobacteriati</taxon>
        <taxon>Methanobacteriota</taxon>
        <taxon>Methanomada group</taxon>
        <taxon>Methanococci</taxon>
        <taxon>Methanococcales</taxon>
        <taxon>Methanococcaceae</taxon>
        <taxon>Methanococcus</taxon>
    </lineage>
</organism>
<dbReference type="PROSITE" id="PS51273">
    <property type="entry name" value="GATASE_TYPE_1"/>
    <property type="match status" value="1"/>
</dbReference>
<dbReference type="Proteomes" id="UP000571751">
    <property type="component" value="Unassembled WGS sequence"/>
</dbReference>
<feature type="domain" description="Glutamine amidotransferase" evidence="12">
    <location>
        <begin position="4"/>
        <end position="201"/>
    </location>
</feature>
<evidence type="ECO:0000256" key="10">
    <source>
        <dbReference type="HAMAP-Rule" id="MF_00278"/>
    </source>
</evidence>
<dbReference type="GO" id="GO:0000105">
    <property type="term" value="P:L-histidine biosynthetic process"/>
    <property type="evidence" value="ECO:0007669"/>
    <property type="project" value="UniProtKB-UniRule"/>
</dbReference>
<gene>
    <name evidence="10" type="primary">hisH</name>
    <name evidence="13" type="ORF">HNP95_000649</name>
</gene>
<evidence type="ECO:0000256" key="3">
    <source>
        <dbReference type="ARBA" id="ARBA00022605"/>
    </source>
</evidence>
<dbReference type="NCBIfam" id="TIGR01855">
    <property type="entry name" value="IMP_synth_hisH"/>
    <property type="match status" value="1"/>
</dbReference>
<evidence type="ECO:0000256" key="11">
    <source>
        <dbReference type="PIRSR" id="PIRSR000495-1"/>
    </source>
</evidence>
<accession>A0A7J9PVB4</accession>
<comment type="caution">
    <text evidence="13">The sequence shown here is derived from an EMBL/GenBank/DDBJ whole genome shotgun (WGS) entry which is preliminary data.</text>
</comment>
<comment type="catalytic activity">
    <reaction evidence="9 10">
        <text>L-glutamine + H2O = L-glutamate + NH4(+)</text>
        <dbReference type="Rhea" id="RHEA:15889"/>
        <dbReference type="ChEBI" id="CHEBI:15377"/>
        <dbReference type="ChEBI" id="CHEBI:28938"/>
        <dbReference type="ChEBI" id="CHEBI:29985"/>
        <dbReference type="ChEBI" id="CHEBI:58359"/>
        <dbReference type="EC" id="3.5.1.2"/>
    </reaction>
</comment>
<evidence type="ECO:0000256" key="8">
    <source>
        <dbReference type="ARBA" id="ARBA00047838"/>
    </source>
</evidence>
<evidence type="ECO:0000256" key="6">
    <source>
        <dbReference type="ARBA" id="ARBA00023102"/>
    </source>
</evidence>
<keyword evidence="10" id="KW-0963">Cytoplasm</keyword>
<feature type="active site" evidence="10 11">
    <location>
        <position position="185"/>
    </location>
</feature>
<dbReference type="InterPro" id="IPR017926">
    <property type="entry name" value="GATASE"/>
</dbReference>
<dbReference type="RefSeq" id="WP_181507762.1">
    <property type="nucleotide sequence ID" value="NZ_JACDUP010000001.1"/>
</dbReference>
<evidence type="ECO:0000259" key="12">
    <source>
        <dbReference type="Pfam" id="PF00117"/>
    </source>
</evidence>
<evidence type="ECO:0000256" key="1">
    <source>
        <dbReference type="ARBA" id="ARBA00005091"/>
    </source>
</evidence>
<dbReference type="PANTHER" id="PTHR42701:SF1">
    <property type="entry name" value="IMIDAZOLE GLYCEROL PHOSPHATE SYNTHASE SUBUNIT HISH"/>
    <property type="match status" value="1"/>
</dbReference>
<evidence type="ECO:0000256" key="5">
    <source>
        <dbReference type="ARBA" id="ARBA00022962"/>
    </source>
</evidence>
<keyword evidence="5 10" id="KW-0315">Glutamine amidotransferase</keyword>
<dbReference type="SUPFAM" id="SSF52317">
    <property type="entry name" value="Class I glutamine amidotransferase-like"/>
    <property type="match status" value="1"/>
</dbReference>
<dbReference type="Pfam" id="PF00117">
    <property type="entry name" value="GATase"/>
    <property type="match status" value="1"/>
</dbReference>
<comment type="function">
    <text evidence="10">IGPS catalyzes the conversion of PRFAR and glutamine to IGP, AICAR and glutamate. The HisH subunit catalyzes the hydrolysis of glutamine to glutamate and ammonia as part of the synthesis of IGP and AICAR. The resulting ammonia molecule is channeled to the active site of HisF.</text>
</comment>
<keyword evidence="7 10" id="KW-0456">Lyase</keyword>
<evidence type="ECO:0000313" key="14">
    <source>
        <dbReference type="Proteomes" id="UP000571751"/>
    </source>
</evidence>
<dbReference type="GO" id="GO:0000107">
    <property type="term" value="F:imidazoleglycerol-phosphate synthase activity"/>
    <property type="evidence" value="ECO:0007669"/>
    <property type="project" value="UniProtKB-UniRule"/>
</dbReference>
<proteinExistence type="inferred from homology"/>
<dbReference type="GO" id="GO:0005737">
    <property type="term" value="C:cytoplasm"/>
    <property type="evidence" value="ECO:0007669"/>
    <property type="project" value="UniProtKB-SubCell"/>
</dbReference>
<dbReference type="HAMAP" id="MF_00278">
    <property type="entry name" value="HisH"/>
    <property type="match status" value="1"/>
</dbReference>
<comment type="pathway">
    <text evidence="1 10">Amino-acid biosynthesis; L-histidine biosynthesis; L-histidine from 5-phospho-alpha-D-ribose 1-diphosphate: step 5/9.</text>
</comment>
<comment type="subcellular location">
    <subcellularLocation>
        <location evidence="10">Cytoplasm</location>
    </subcellularLocation>
</comment>
<protein>
    <recommendedName>
        <fullName evidence="10">Imidazole glycerol phosphate synthase subunit HisH</fullName>
        <ecNumber evidence="10">4.3.2.10</ecNumber>
    </recommendedName>
    <alternativeName>
        <fullName evidence="10">IGP synthase glutaminase subunit</fullName>
        <ecNumber evidence="10">3.5.1.2</ecNumber>
    </alternativeName>
    <alternativeName>
        <fullName evidence="10">IGP synthase subunit HisH</fullName>
    </alternativeName>
    <alternativeName>
        <fullName evidence="10">ImGP synthase subunit HisH</fullName>
        <shortName evidence="10">IGPS subunit HisH</shortName>
    </alternativeName>
</protein>
<comment type="catalytic activity">
    <reaction evidence="8 10">
        <text>5-[(5-phospho-1-deoxy-D-ribulos-1-ylimino)methylamino]-1-(5-phospho-beta-D-ribosyl)imidazole-4-carboxamide + L-glutamine = D-erythro-1-(imidazol-4-yl)glycerol 3-phosphate + 5-amino-1-(5-phospho-beta-D-ribosyl)imidazole-4-carboxamide + L-glutamate + H(+)</text>
        <dbReference type="Rhea" id="RHEA:24793"/>
        <dbReference type="ChEBI" id="CHEBI:15378"/>
        <dbReference type="ChEBI" id="CHEBI:29985"/>
        <dbReference type="ChEBI" id="CHEBI:58278"/>
        <dbReference type="ChEBI" id="CHEBI:58359"/>
        <dbReference type="ChEBI" id="CHEBI:58475"/>
        <dbReference type="ChEBI" id="CHEBI:58525"/>
        <dbReference type="EC" id="4.3.2.10"/>
    </reaction>
</comment>
<evidence type="ECO:0000256" key="7">
    <source>
        <dbReference type="ARBA" id="ARBA00023239"/>
    </source>
</evidence>